<dbReference type="RefSeq" id="WP_373299723.1">
    <property type="nucleotide sequence ID" value="NZ_BMRP01000002.1"/>
</dbReference>
<dbReference type="Pfam" id="PF19692">
    <property type="entry name" value="DUF6193"/>
    <property type="match status" value="1"/>
</dbReference>
<protein>
    <submittedName>
        <fullName evidence="2">Uncharacterized protein</fullName>
    </submittedName>
</protein>
<name>A0ABQ2UPN7_9ACTN</name>
<evidence type="ECO:0000313" key="2">
    <source>
        <dbReference type="EMBL" id="GGU47795.1"/>
    </source>
</evidence>
<dbReference type="Proteomes" id="UP000654471">
    <property type="component" value="Unassembled WGS sequence"/>
</dbReference>
<proteinExistence type="predicted"/>
<gene>
    <name evidence="2" type="ORF">GCM10010211_09870</name>
</gene>
<comment type="caution">
    <text evidence="2">The sequence shown here is derived from an EMBL/GenBank/DDBJ whole genome shotgun (WGS) entry which is preliminary data.</text>
</comment>
<dbReference type="EMBL" id="BMRP01000002">
    <property type="protein sequence ID" value="GGU47795.1"/>
    <property type="molecule type" value="Genomic_DNA"/>
</dbReference>
<evidence type="ECO:0000256" key="1">
    <source>
        <dbReference type="SAM" id="MobiDB-lite"/>
    </source>
</evidence>
<keyword evidence="3" id="KW-1185">Reference proteome</keyword>
<feature type="region of interest" description="Disordered" evidence="1">
    <location>
        <begin position="157"/>
        <end position="191"/>
    </location>
</feature>
<reference evidence="3" key="1">
    <citation type="journal article" date="2019" name="Int. J. Syst. Evol. Microbiol.">
        <title>The Global Catalogue of Microorganisms (GCM) 10K type strain sequencing project: providing services to taxonomists for standard genome sequencing and annotation.</title>
        <authorList>
            <consortium name="The Broad Institute Genomics Platform"/>
            <consortium name="The Broad Institute Genome Sequencing Center for Infectious Disease"/>
            <person name="Wu L."/>
            <person name="Ma J."/>
        </authorList>
    </citation>
    <scope>NUCLEOTIDE SEQUENCE [LARGE SCALE GENOMIC DNA]</scope>
    <source>
        <strain evidence="3">JCM 3399</strain>
    </source>
</reference>
<feature type="compositionally biased region" description="Low complexity" evidence="1">
    <location>
        <begin position="157"/>
        <end position="183"/>
    </location>
</feature>
<accession>A0ABQ2UPN7</accession>
<dbReference type="InterPro" id="IPR045682">
    <property type="entry name" value="DUF6193"/>
</dbReference>
<sequence length="191" mass="20442">MSGSAARAWNKILTTAGEPAPPVGTPLLESFSEMVRVAYAEPRLRQLYPWTGMRELHLSRCTESRPTWDTPRFGTLGGGRYYVEGPSGSSPRIAATGSTQAAVDEVIARLPPGCGLAFVGNAEEWAAHERAQTSRQGMTVGTGEVAAVRECRMSSWSTSSLKTSASHQTSPSRQSQVRSASRSRGADVGRT</sequence>
<organism evidence="2 3">
    <name type="scientific">Streptomyces albospinus</name>
    <dbReference type="NCBI Taxonomy" id="285515"/>
    <lineage>
        <taxon>Bacteria</taxon>
        <taxon>Bacillati</taxon>
        <taxon>Actinomycetota</taxon>
        <taxon>Actinomycetes</taxon>
        <taxon>Kitasatosporales</taxon>
        <taxon>Streptomycetaceae</taxon>
        <taxon>Streptomyces</taxon>
    </lineage>
</organism>
<evidence type="ECO:0000313" key="3">
    <source>
        <dbReference type="Proteomes" id="UP000654471"/>
    </source>
</evidence>